<sequence>MPATYPTASIFLEAHFFGEDREELRLPCEAVTVGQQTIVVRGVEARQLTRLRWTPDALSFDVYDHHIRHRVGRPEAVDPLTVRFPLR</sequence>
<accession>A0ABM8XVE5</accession>
<proteinExistence type="predicted"/>
<protein>
    <recommendedName>
        <fullName evidence="3">Xaa-Pro dipeptidyl-peptidase C-terminal domain-containing protein</fullName>
    </recommendedName>
</protein>
<evidence type="ECO:0008006" key="3">
    <source>
        <dbReference type="Google" id="ProtNLM"/>
    </source>
</evidence>
<name>A0ABM8XVE5_9BURK</name>
<keyword evidence="2" id="KW-1185">Reference proteome</keyword>
<reference evidence="1 2" key="1">
    <citation type="submission" date="2021-08" db="EMBL/GenBank/DDBJ databases">
        <authorList>
            <person name="Peeters C."/>
        </authorList>
    </citation>
    <scope>NUCLEOTIDE SEQUENCE [LARGE SCALE GENOMIC DNA]</scope>
    <source>
        <strain evidence="1 2">LMG 21510</strain>
    </source>
</reference>
<organism evidence="1 2">
    <name type="scientific">Cupriavidus respiraculi</name>
    <dbReference type="NCBI Taxonomy" id="195930"/>
    <lineage>
        <taxon>Bacteria</taxon>
        <taxon>Pseudomonadati</taxon>
        <taxon>Pseudomonadota</taxon>
        <taxon>Betaproteobacteria</taxon>
        <taxon>Burkholderiales</taxon>
        <taxon>Burkholderiaceae</taxon>
        <taxon>Cupriavidus</taxon>
    </lineage>
</organism>
<comment type="caution">
    <text evidence="1">The sequence shown here is derived from an EMBL/GenBank/DDBJ whole genome shotgun (WGS) entry which is preliminary data.</text>
</comment>
<dbReference type="RefSeq" id="WP_224044632.1">
    <property type="nucleotide sequence ID" value="NZ_CAJZAH010000011.1"/>
</dbReference>
<evidence type="ECO:0000313" key="1">
    <source>
        <dbReference type="EMBL" id="CAG9184365.1"/>
    </source>
</evidence>
<evidence type="ECO:0000313" key="2">
    <source>
        <dbReference type="Proteomes" id="UP000721236"/>
    </source>
</evidence>
<dbReference type="EMBL" id="CAJZAH010000011">
    <property type="protein sequence ID" value="CAG9184365.1"/>
    <property type="molecule type" value="Genomic_DNA"/>
</dbReference>
<gene>
    <name evidence="1" type="ORF">LMG21510_05079</name>
</gene>
<dbReference type="Proteomes" id="UP000721236">
    <property type="component" value="Unassembled WGS sequence"/>
</dbReference>